<evidence type="ECO:0000256" key="6">
    <source>
        <dbReference type="ARBA" id="ARBA00022779"/>
    </source>
</evidence>
<comment type="similarity">
    <text evidence="2">Belongs to the MotA family.</text>
</comment>
<evidence type="ECO:0000313" key="12">
    <source>
        <dbReference type="Proteomes" id="UP000199602"/>
    </source>
</evidence>
<keyword evidence="6" id="KW-0283">Flagellar rotation</keyword>
<dbReference type="PANTHER" id="PTHR30433">
    <property type="entry name" value="CHEMOTAXIS PROTEIN MOTA"/>
    <property type="match status" value="1"/>
</dbReference>
<proteinExistence type="inferred from homology"/>
<evidence type="ECO:0000313" key="11">
    <source>
        <dbReference type="EMBL" id="SDN23418.1"/>
    </source>
</evidence>
<dbReference type="Proteomes" id="UP000199602">
    <property type="component" value="Unassembled WGS sequence"/>
</dbReference>
<dbReference type="PROSITE" id="PS01307">
    <property type="entry name" value="MOTA"/>
    <property type="match status" value="1"/>
</dbReference>
<feature type="transmembrane region" description="Helical" evidence="9">
    <location>
        <begin position="175"/>
        <end position="198"/>
    </location>
</feature>
<sequence>MDIGTILGIVLAFGLIVGSIFMGGNFGAFIDIPSILIVVGGTVSVTFVMFPMGMVLGAIKVMLKAFFGSSPDPKALIKNIVDLANLARKESVVALEKANVDDPFLKKGVLLVADGTEEGLVRSVLETEIAFMKQRHATGQAIFKSMGDMSPAFGMIGTLIGLVQMLQTLDDPSSIGPAMAVALLTTFYGAVLANVVFIPISKKLEQRSAEEVLFMEIAVEGIISILNGENPRITQDKLEAFLAPALREGSTS</sequence>
<evidence type="ECO:0000256" key="7">
    <source>
        <dbReference type="ARBA" id="ARBA00022989"/>
    </source>
</evidence>
<keyword evidence="12" id="KW-1185">Reference proteome</keyword>
<evidence type="ECO:0000256" key="1">
    <source>
        <dbReference type="ARBA" id="ARBA00004651"/>
    </source>
</evidence>
<name>A0A1G9ZQ07_9BACT</name>
<dbReference type="Pfam" id="PF01618">
    <property type="entry name" value="MotA_ExbB"/>
    <property type="match status" value="1"/>
</dbReference>
<dbReference type="GO" id="GO:0006935">
    <property type="term" value="P:chemotaxis"/>
    <property type="evidence" value="ECO:0007669"/>
    <property type="project" value="InterPro"/>
</dbReference>
<evidence type="ECO:0000256" key="8">
    <source>
        <dbReference type="ARBA" id="ARBA00023136"/>
    </source>
</evidence>
<dbReference type="InterPro" id="IPR047055">
    <property type="entry name" value="MotA-like"/>
</dbReference>
<comment type="subcellular location">
    <subcellularLocation>
        <location evidence="1">Cell membrane</location>
        <topology evidence="1">Multi-pass membrane protein</topology>
    </subcellularLocation>
</comment>
<feature type="transmembrane region" description="Helical" evidence="9">
    <location>
        <begin position="152"/>
        <end position="169"/>
    </location>
</feature>
<keyword evidence="4" id="KW-1003">Cell membrane</keyword>
<dbReference type="EMBL" id="FNIN01000001">
    <property type="protein sequence ID" value="SDN23418.1"/>
    <property type="molecule type" value="Genomic_DNA"/>
</dbReference>
<protein>
    <submittedName>
        <fullName evidence="11">Chemotaxis protein MotA</fullName>
    </submittedName>
</protein>
<feature type="transmembrane region" description="Helical" evidence="9">
    <location>
        <begin position="7"/>
        <end position="29"/>
    </location>
</feature>
<dbReference type="GO" id="GO:0005886">
    <property type="term" value="C:plasma membrane"/>
    <property type="evidence" value="ECO:0007669"/>
    <property type="project" value="UniProtKB-SubCell"/>
</dbReference>
<feature type="transmembrane region" description="Helical" evidence="9">
    <location>
        <begin position="35"/>
        <end position="59"/>
    </location>
</feature>
<organism evidence="11 12">
    <name type="scientific">Desulfonauticus submarinus</name>
    <dbReference type="NCBI Taxonomy" id="206665"/>
    <lineage>
        <taxon>Bacteria</taxon>
        <taxon>Pseudomonadati</taxon>
        <taxon>Thermodesulfobacteriota</taxon>
        <taxon>Desulfovibrionia</taxon>
        <taxon>Desulfovibrionales</taxon>
        <taxon>Desulfonauticaceae</taxon>
        <taxon>Desulfonauticus</taxon>
    </lineage>
</organism>
<dbReference type="InterPro" id="IPR000540">
    <property type="entry name" value="Flag_MotA_CS"/>
</dbReference>
<evidence type="ECO:0000256" key="9">
    <source>
        <dbReference type="SAM" id="Phobius"/>
    </source>
</evidence>
<dbReference type="InterPro" id="IPR002898">
    <property type="entry name" value="MotA_ExbB_proton_chnl"/>
</dbReference>
<feature type="domain" description="MotA/TolQ/ExbB proton channel" evidence="10">
    <location>
        <begin position="98"/>
        <end position="216"/>
    </location>
</feature>
<dbReference type="STRING" id="206665.SAMN04488516_101125"/>
<evidence type="ECO:0000256" key="4">
    <source>
        <dbReference type="ARBA" id="ARBA00022475"/>
    </source>
</evidence>
<dbReference type="GO" id="GO:0071978">
    <property type="term" value="P:bacterial-type flagellum-dependent swarming motility"/>
    <property type="evidence" value="ECO:0007669"/>
    <property type="project" value="InterPro"/>
</dbReference>
<evidence type="ECO:0000256" key="2">
    <source>
        <dbReference type="ARBA" id="ARBA00008038"/>
    </source>
</evidence>
<accession>A0A1G9ZQ07</accession>
<keyword evidence="7 9" id="KW-1133">Transmembrane helix</keyword>
<keyword evidence="3" id="KW-0813">Transport</keyword>
<keyword evidence="5 9" id="KW-0812">Transmembrane</keyword>
<evidence type="ECO:0000256" key="5">
    <source>
        <dbReference type="ARBA" id="ARBA00022692"/>
    </source>
</evidence>
<gene>
    <name evidence="11" type="ORF">SAMN04488516_101125</name>
</gene>
<evidence type="ECO:0000256" key="3">
    <source>
        <dbReference type="ARBA" id="ARBA00022448"/>
    </source>
</evidence>
<keyword evidence="8 9" id="KW-0472">Membrane</keyword>
<dbReference type="AlphaFoldDB" id="A0A1G9ZQ07"/>
<dbReference type="RefSeq" id="WP_092061796.1">
    <property type="nucleotide sequence ID" value="NZ_FNIN01000001.1"/>
</dbReference>
<dbReference type="OrthoDB" id="9806929at2"/>
<evidence type="ECO:0000259" key="10">
    <source>
        <dbReference type="Pfam" id="PF01618"/>
    </source>
</evidence>
<reference evidence="11 12" key="1">
    <citation type="submission" date="2016-10" db="EMBL/GenBank/DDBJ databases">
        <authorList>
            <person name="de Groot N.N."/>
        </authorList>
    </citation>
    <scope>NUCLEOTIDE SEQUENCE [LARGE SCALE GENOMIC DNA]</scope>
    <source>
        <strain evidence="11 12">DSM 15269</strain>
    </source>
</reference>
<dbReference type="PANTHER" id="PTHR30433:SF2">
    <property type="entry name" value="MOTILITY PROTEIN A"/>
    <property type="match status" value="1"/>
</dbReference>